<dbReference type="PROSITE" id="PS01124">
    <property type="entry name" value="HTH_ARAC_FAMILY_2"/>
    <property type="match status" value="1"/>
</dbReference>
<dbReference type="STRING" id="1300341.I595_2259"/>
<dbReference type="Gene3D" id="1.10.10.60">
    <property type="entry name" value="Homeodomain-like"/>
    <property type="match status" value="2"/>
</dbReference>
<dbReference type="PRINTS" id="PR00032">
    <property type="entry name" value="HTHARAC"/>
</dbReference>
<keyword evidence="3" id="KW-0804">Transcription</keyword>
<name>A0A0N8H3X2_9FLAO</name>
<dbReference type="PANTHER" id="PTHR43280">
    <property type="entry name" value="ARAC-FAMILY TRANSCRIPTIONAL REGULATOR"/>
    <property type="match status" value="1"/>
</dbReference>
<keyword evidence="2" id="KW-0238">DNA-binding</keyword>
<keyword evidence="1" id="KW-0805">Transcription regulation</keyword>
<dbReference type="InterPro" id="IPR014710">
    <property type="entry name" value="RmlC-like_jellyroll"/>
</dbReference>
<reference evidence="5 6" key="1">
    <citation type="submission" date="2015-09" db="EMBL/GenBank/DDBJ databases">
        <title>Genome sequence of the marine flavobacterium Croceitalea dokdonensis DOKDO 023 that contains proton- and sodium-pumping rhodopsins.</title>
        <authorList>
            <person name="Kwon S.-K."/>
            <person name="Lee H.K."/>
            <person name="Kwak M.-J."/>
            <person name="Kim J.F."/>
        </authorList>
    </citation>
    <scope>NUCLEOTIDE SEQUENCE [LARGE SCALE GENOMIC DNA]</scope>
    <source>
        <strain evidence="5 6">DOKDO 023</strain>
    </source>
</reference>
<proteinExistence type="predicted"/>
<dbReference type="InterPro" id="IPR009057">
    <property type="entry name" value="Homeodomain-like_sf"/>
</dbReference>
<dbReference type="PANTHER" id="PTHR43280:SF27">
    <property type="entry name" value="TRANSCRIPTIONAL REGULATOR MTLR"/>
    <property type="match status" value="1"/>
</dbReference>
<dbReference type="GO" id="GO:0003700">
    <property type="term" value="F:DNA-binding transcription factor activity"/>
    <property type="evidence" value="ECO:0007669"/>
    <property type="project" value="InterPro"/>
</dbReference>
<dbReference type="InterPro" id="IPR018062">
    <property type="entry name" value="HTH_AraC-typ_CS"/>
</dbReference>
<dbReference type="InterPro" id="IPR018060">
    <property type="entry name" value="HTH_AraC"/>
</dbReference>
<organism evidence="5 6">
    <name type="scientific">Croceitalea dokdonensis DOKDO 023</name>
    <dbReference type="NCBI Taxonomy" id="1300341"/>
    <lineage>
        <taxon>Bacteria</taxon>
        <taxon>Pseudomonadati</taxon>
        <taxon>Bacteroidota</taxon>
        <taxon>Flavobacteriia</taxon>
        <taxon>Flavobacteriales</taxon>
        <taxon>Flavobacteriaceae</taxon>
        <taxon>Croceitalea</taxon>
    </lineage>
</organism>
<keyword evidence="6" id="KW-1185">Reference proteome</keyword>
<dbReference type="InterPro" id="IPR020449">
    <property type="entry name" value="Tscrpt_reg_AraC-type_HTH"/>
</dbReference>
<evidence type="ECO:0000256" key="2">
    <source>
        <dbReference type="ARBA" id="ARBA00023125"/>
    </source>
</evidence>
<dbReference type="AlphaFoldDB" id="A0A0N8H3X2"/>
<dbReference type="EMBL" id="LDJX01000004">
    <property type="protein sequence ID" value="KPM31764.1"/>
    <property type="molecule type" value="Genomic_DNA"/>
</dbReference>
<dbReference type="SUPFAM" id="SSF51182">
    <property type="entry name" value="RmlC-like cupins"/>
    <property type="match status" value="1"/>
</dbReference>
<dbReference type="Pfam" id="PF12833">
    <property type="entry name" value="HTH_18"/>
    <property type="match status" value="1"/>
</dbReference>
<comment type="caution">
    <text evidence="5">The sequence shown here is derived from an EMBL/GenBank/DDBJ whole genome shotgun (WGS) entry which is preliminary data.</text>
</comment>
<feature type="domain" description="HTH araC/xylS-type" evidence="4">
    <location>
        <begin position="193"/>
        <end position="291"/>
    </location>
</feature>
<sequence>MTMKNTTVLKQKPALEAIAPNFGHSYTYKRYDQENINEYTQWHYHPEIELVYINGGAGKRQIGSHVSYFRDGDLILIGSNLPHCGFTDKLTGNKSETVIQMKLDFLGNDFFNIPEMRQIQKLFEVAKSGIAFSGKIKKKVGEKMEVMEYQSDFNRLLSILNILNELGATEEYKILNADGFTVKSEVKDNDRINVVLNHVKTNFKDEIPLEEIADKVSMTVPSFCRYFKKITGKTFTQFVNEYRLVHASKLLAEQPISITEVCYESGFNNFSHFNKLFKAYSGQNPSEYRKQLKTVIE</sequence>
<dbReference type="SUPFAM" id="SSF46689">
    <property type="entry name" value="Homeodomain-like"/>
    <property type="match status" value="2"/>
</dbReference>
<evidence type="ECO:0000259" key="4">
    <source>
        <dbReference type="PROSITE" id="PS01124"/>
    </source>
</evidence>
<evidence type="ECO:0000256" key="1">
    <source>
        <dbReference type="ARBA" id="ARBA00023015"/>
    </source>
</evidence>
<dbReference type="Gene3D" id="2.60.120.10">
    <property type="entry name" value="Jelly Rolls"/>
    <property type="match status" value="1"/>
</dbReference>
<dbReference type="InterPro" id="IPR011051">
    <property type="entry name" value="RmlC_Cupin_sf"/>
</dbReference>
<gene>
    <name evidence="5" type="ORF">I595_2259</name>
</gene>
<protein>
    <submittedName>
        <fullName evidence="5">AraC family transcriptional regulator</fullName>
    </submittedName>
</protein>
<dbReference type="PATRIC" id="fig|1300341.3.peg.2431"/>
<dbReference type="PROSITE" id="PS00041">
    <property type="entry name" value="HTH_ARAC_FAMILY_1"/>
    <property type="match status" value="1"/>
</dbReference>
<evidence type="ECO:0000256" key="3">
    <source>
        <dbReference type="ARBA" id="ARBA00023163"/>
    </source>
</evidence>
<dbReference type="SMART" id="SM00342">
    <property type="entry name" value="HTH_ARAC"/>
    <property type="match status" value="1"/>
</dbReference>
<dbReference type="GO" id="GO:0043565">
    <property type="term" value="F:sequence-specific DNA binding"/>
    <property type="evidence" value="ECO:0007669"/>
    <property type="project" value="InterPro"/>
</dbReference>
<dbReference type="Proteomes" id="UP000050280">
    <property type="component" value="Unassembled WGS sequence"/>
</dbReference>
<accession>A0A0N8H3X2</accession>
<evidence type="ECO:0000313" key="5">
    <source>
        <dbReference type="EMBL" id="KPM31764.1"/>
    </source>
</evidence>
<evidence type="ECO:0000313" key="6">
    <source>
        <dbReference type="Proteomes" id="UP000050280"/>
    </source>
</evidence>